<keyword evidence="4 10" id="KW-1134">Transmembrane beta strand</keyword>
<dbReference type="Gene3D" id="2.40.170.20">
    <property type="entry name" value="TonB-dependent receptor, beta-barrel domain"/>
    <property type="match status" value="1"/>
</dbReference>
<evidence type="ECO:0000256" key="7">
    <source>
        <dbReference type="ARBA" id="ARBA00023136"/>
    </source>
</evidence>
<comment type="caution">
    <text evidence="15">The sequence shown here is derived from an EMBL/GenBank/DDBJ whole genome shotgun (WGS) entry which is preliminary data.</text>
</comment>
<keyword evidence="9 10" id="KW-0998">Cell outer membrane</keyword>
<dbReference type="GO" id="GO:0038023">
    <property type="term" value="F:signaling receptor activity"/>
    <property type="evidence" value="ECO:0007669"/>
    <property type="project" value="InterPro"/>
</dbReference>
<dbReference type="Gene3D" id="2.170.130.10">
    <property type="entry name" value="TonB-dependent receptor, plug domain"/>
    <property type="match status" value="1"/>
</dbReference>
<evidence type="ECO:0000256" key="8">
    <source>
        <dbReference type="ARBA" id="ARBA00023170"/>
    </source>
</evidence>
<dbReference type="GO" id="GO:0015891">
    <property type="term" value="P:siderophore transport"/>
    <property type="evidence" value="ECO:0007669"/>
    <property type="project" value="InterPro"/>
</dbReference>
<dbReference type="NCBIfam" id="TIGR01783">
    <property type="entry name" value="TonB-siderophor"/>
    <property type="match status" value="1"/>
</dbReference>
<dbReference type="EMBL" id="RBZU01000009">
    <property type="protein sequence ID" value="RKP50362.1"/>
    <property type="molecule type" value="Genomic_DNA"/>
</dbReference>
<name>A0A494XKU9_9BURK</name>
<evidence type="ECO:0000256" key="3">
    <source>
        <dbReference type="ARBA" id="ARBA00022448"/>
    </source>
</evidence>
<dbReference type="Pfam" id="PF00593">
    <property type="entry name" value="TonB_dep_Rec_b-barrel"/>
    <property type="match status" value="1"/>
</dbReference>
<evidence type="ECO:0000256" key="5">
    <source>
        <dbReference type="ARBA" id="ARBA00022692"/>
    </source>
</evidence>
<dbReference type="CDD" id="cd01347">
    <property type="entry name" value="ligand_gated_channel"/>
    <property type="match status" value="1"/>
</dbReference>
<organism evidence="15 16">
    <name type="scientific">Pararobbsia silviterrae</name>
    <dbReference type="NCBI Taxonomy" id="1792498"/>
    <lineage>
        <taxon>Bacteria</taxon>
        <taxon>Pseudomonadati</taxon>
        <taxon>Pseudomonadota</taxon>
        <taxon>Betaproteobacteria</taxon>
        <taxon>Burkholderiales</taxon>
        <taxon>Burkholderiaceae</taxon>
        <taxon>Pararobbsia</taxon>
    </lineage>
</organism>
<sequence>MQRAGLPQTSTLRRFAGFQPSPIALAAFSLTCAALVALPATSFAQSSGAAAVPSAASGAAAAGAANGAANGAATQTPAKTDAAPVESLPTVTVSAQASNDALRTDKISAGALGDHKQVDTPFSTNVKSSEDIQDLMASTANDVFKYDPAVSIIGDHATAENSVFSVRGMQIDMLNGLKIDGQSFTGWDMDLPLEPFEQVQLLKGLSGFMYGFGAPGGIVNYVLKRPTDDPYHSITVGYETAGVFSEKVDLGGRFGPDNQFGYRLNLVNEDGNTSEANGHIRRQVASLALDYRITPDLTWSADVLYQQSKQTGTIFGIWPAGGNVPDANLVTRDLTQPQNWYETQTTSVGTGLQYRISDDWKASVNYRFSKLNRYNSDSLLYVSDSAGDYTNTLYSAETRYFYQDVTAMLEGKFSTGFVKHDLVVGAEYQSQTAEYDSEYGWDHGYDLGSGNIYTPITLYNPGVTLDPALYRESRTTQASLFASDTMQFTDRLSALIGLRYTQYREDVYNQDQTYASQYSQSPVTPTAALMFKTDAYSTLYASYVESLQQGGAAPIGDVNYPQVYGPLRSRQYEIGFKTDRKTWGANVALFRVDEGYDYTNTAGYYVQDGTQRYTGVDASAWFQPARDWHVLVGVLALNAKAVDIDDPTVDGKRIFGAPRFQATGRVEYTPPVVPGLTVSAGIKYTGDIAVDAANEYIVPSYTTVDLGAKYETEVAGKSVVFRAGITNLFNKHYWTTGYGYYILPGATRTFLANATLEF</sequence>
<keyword evidence="3 10" id="KW-0813">Transport</keyword>
<evidence type="ECO:0000256" key="1">
    <source>
        <dbReference type="ARBA" id="ARBA00004571"/>
    </source>
</evidence>
<dbReference type="InterPro" id="IPR010105">
    <property type="entry name" value="TonB_sidphr_rcpt"/>
</dbReference>
<keyword evidence="12" id="KW-0732">Signal</keyword>
<reference evidence="15 16" key="1">
    <citation type="submission" date="2018-10" db="EMBL/GenBank/DDBJ databases">
        <title>Robbsia sp. DHC34, isolated from soil.</title>
        <authorList>
            <person name="Gao Z.-H."/>
            <person name="Qiu L.-H."/>
        </authorList>
    </citation>
    <scope>NUCLEOTIDE SEQUENCE [LARGE SCALE GENOMIC DNA]</scope>
    <source>
        <strain evidence="15 16">DHC34</strain>
    </source>
</reference>
<gene>
    <name evidence="15" type="ORF">D7S86_18825</name>
</gene>
<evidence type="ECO:0000259" key="13">
    <source>
        <dbReference type="Pfam" id="PF00593"/>
    </source>
</evidence>
<evidence type="ECO:0000256" key="11">
    <source>
        <dbReference type="RuleBase" id="RU003357"/>
    </source>
</evidence>
<dbReference type="Pfam" id="PF07715">
    <property type="entry name" value="Plug"/>
    <property type="match status" value="1"/>
</dbReference>
<comment type="similarity">
    <text evidence="2 10 11">Belongs to the TonB-dependent receptor family.</text>
</comment>
<keyword evidence="16" id="KW-1185">Reference proteome</keyword>
<dbReference type="InterPro" id="IPR036942">
    <property type="entry name" value="Beta-barrel_TonB_sf"/>
</dbReference>
<feature type="chain" id="PRO_5019798209" evidence="12">
    <location>
        <begin position="45"/>
        <end position="758"/>
    </location>
</feature>
<proteinExistence type="inferred from homology"/>
<evidence type="ECO:0000256" key="10">
    <source>
        <dbReference type="PROSITE-ProRule" id="PRU01360"/>
    </source>
</evidence>
<dbReference type="InterPro" id="IPR037066">
    <property type="entry name" value="Plug_dom_sf"/>
</dbReference>
<evidence type="ECO:0000256" key="12">
    <source>
        <dbReference type="SAM" id="SignalP"/>
    </source>
</evidence>
<evidence type="ECO:0000313" key="15">
    <source>
        <dbReference type="EMBL" id="RKP50362.1"/>
    </source>
</evidence>
<evidence type="ECO:0000256" key="6">
    <source>
        <dbReference type="ARBA" id="ARBA00023077"/>
    </source>
</evidence>
<dbReference type="GO" id="GO:0009279">
    <property type="term" value="C:cell outer membrane"/>
    <property type="evidence" value="ECO:0007669"/>
    <property type="project" value="UniProtKB-SubCell"/>
</dbReference>
<protein>
    <submittedName>
        <fullName evidence="15">TonB-dependent siderophore receptor</fullName>
    </submittedName>
</protein>
<dbReference type="PROSITE" id="PS52016">
    <property type="entry name" value="TONB_DEPENDENT_REC_3"/>
    <property type="match status" value="1"/>
</dbReference>
<dbReference type="SUPFAM" id="SSF56935">
    <property type="entry name" value="Porins"/>
    <property type="match status" value="1"/>
</dbReference>
<evidence type="ECO:0000256" key="9">
    <source>
        <dbReference type="ARBA" id="ARBA00023237"/>
    </source>
</evidence>
<evidence type="ECO:0000256" key="4">
    <source>
        <dbReference type="ARBA" id="ARBA00022452"/>
    </source>
</evidence>
<evidence type="ECO:0000313" key="16">
    <source>
        <dbReference type="Proteomes" id="UP000270342"/>
    </source>
</evidence>
<dbReference type="InterPro" id="IPR012910">
    <property type="entry name" value="Plug_dom"/>
</dbReference>
<keyword evidence="5 10" id="KW-0812">Transmembrane</keyword>
<keyword evidence="8 15" id="KW-0675">Receptor</keyword>
<keyword evidence="7 10" id="KW-0472">Membrane</keyword>
<keyword evidence="6 11" id="KW-0798">TonB box</keyword>
<dbReference type="Proteomes" id="UP000270342">
    <property type="component" value="Unassembled WGS sequence"/>
</dbReference>
<feature type="domain" description="TonB-dependent receptor-like beta-barrel" evidence="13">
    <location>
        <begin position="319"/>
        <end position="728"/>
    </location>
</feature>
<dbReference type="PANTHER" id="PTHR32552:SF82">
    <property type="entry name" value="FCUA PROTEIN"/>
    <property type="match status" value="1"/>
</dbReference>
<feature type="signal peptide" evidence="12">
    <location>
        <begin position="1"/>
        <end position="44"/>
    </location>
</feature>
<dbReference type="GO" id="GO:0015344">
    <property type="term" value="F:siderophore uptake transmembrane transporter activity"/>
    <property type="evidence" value="ECO:0007669"/>
    <property type="project" value="TreeGrafter"/>
</dbReference>
<accession>A0A494XKU9</accession>
<dbReference type="InterPro" id="IPR000531">
    <property type="entry name" value="Beta-barrel_TonB"/>
</dbReference>
<evidence type="ECO:0000256" key="2">
    <source>
        <dbReference type="ARBA" id="ARBA00009810"/>
    </source>
</evidence>
<dbReference type="OrthoDB" id="8732650at2"/>
<comment type="subcellular location">
    <subcellularLocation>
        <location evidence="1 10">Cell outer membrane</location>
        <topology evidence="1 10">Multi-pass membrane protein</topology>
    </subcellularLocation>
</comment>
<feature type="domain" description="TonB-dependent receptor plug" evidence="14">
    <location>
        <begin position="117"/>
        <end position="218"/>
    </location>
</feature>
<dbReference type="InterPro" id="IPR039426">
    <property type="entry name" value="TonB-dep_rcpt-like"/>
</dbReference>
<evidence type="ECO:0000259" key="14">
    <source>
        <dbReference type="Pfam" id="PF07715"/>
    </source>
</evidence>
<dbReference type="PANTHER" id="PTHR32552">
    <property type="entry name" value="FERRICHROME IRON RECEPTOR-RELATED"/>
    <property type="match status" value="1"/>
</dbReference>
<dbReference type="AlphaFoldDB" id="A0A494XKU9"/>